<dbReference type="EMBL" id="JACOFX010000009">
    <property type="protein sequence ID" value="MBC3909327.1"/>
    <property type="molecule type" value="Genomic_DNA"/>
</dbReference>
<gene>
    <name evidence="4" type="ORF">H8L47_17350</name>
</gene>
<dbReference type="InterPro" id="IPR029056">
    <property type="entry name" value="Ribokinase-like"/>
</dbReference>
<name>A0ABR6ZC51_9BURK</name>
<keyword evidence="5" id="KW-1185">Reference proteome</keyword>
<dbReference type="Proteomes" id="UP000646911">
    <property type="component" value="Unassembled WGS sequence"/>
</dbReference>
<comment type="caution">
    <text evidence="4">The sequence shown here is derived from an EMBL/GenBank/DDBJ whole genome shotgun (WGS) entry which is preliminary data.</text>
</comment>
<keyword evidence="2" id="KW-0418">Kinase</keyword>
<dbReference type="RefSeq" id="WP_186954849.1">
    <property type="nucleotide sequence ID" value="NZ_JACOFX010000009.1"/>
</dbReference>
<feature type="domain" description="Carbohydrate kinase PfkB" evidence="3">
    <location>
        <begin position="25"/>
        <end position="306"/>
    </location>
</feature>
<organism evidence="4 5">
    <name type="scientific">Undibacterium umbellatum</name>
    <dbReference type="NCBI Taxonomy" id="2762300"/>
    <lineage>
        <taxon>Bacteria</taxon>
        <taxon>Pseudomonadati</taxon>
        <taxon>Pseudomonadota</taxon>
        <taxon>Betaproteobacteria</taxon>
        <taxon>Burkholderiales</taxon>
        <taxon>Oxalobacteraceae</taxon>
        <taxon>Undibacterium</taxon>
    </lineage>
</organism>
<dbReference type="SUPFAM" id="SSF53613">
    <property type="entry name" value="Ribokinase-like"/>
    <property type="match status" value="1"/>
</dbReference>
<dbReference type="PANTHER" id="PTHR10584:SF166">
    <property type="entry name" value="RIBOKINASE"/>
    <property type="match status" value="1"/>
</dbReference>
<evidence type="ECO:0000313" key="4">
    <source>
        <dbReference type="EMBL" id="MBC3909327.1"/>
    </source>
</evidence>
<accession>A0ABR6ZC51</accession>
<evidence type="ECO:0000256" key="2">
    <source>
        <dbReference type="ARBA" id="ARBA00022777"/>
    </source>
</evidence>
<sequence>MSLQSKPIIIFGETLIDDFPDQPVVGGAPFNAARSLGYFDCAPLMISRVGNDATAELIRADMQRFKLSAVGLQTDRHYPTGRVKVTQDDITDKARHKFDILPDQAYDYIDSQLAIAVMQQTSPVHGQGIFYFGTLAQRNPVSRDALYSLLKQTQALKYLDLNLRAMQYSLTTIEQSLQFADILKVNEEELQILAEIYLDKPKAESEAALDDADIQAHATALIKLFKLQAIITTLGERGYAYLDEAGALLSSASEPIKVEVVDTVGGGDAFSAIFLLGMQRGWPLHISLQRAHQFAAAICGVRGAVASDAGFYDQWQQRWDAETLPAIESSGAKP</sequence>
<dbReference type="PANTHER" id="PTHR10584">
    <property type="entry name" value="SUGAR KINASE"/>
    <property type="match status" value="1"/>
</dbReference>
<keyword evidence="1" id="KW-0808">Transferase</keyword>
<dbReference type="Gene3D" id="3.40.1190.20">
    <property type="match status" value="1"/>
</dbReference>
<evidence type="ECO:0000313" key="5">
    <source>
        <dbReference type="Proteomes" id="UP000646911"/>
    </source>
</evidence>
<protein>
    <submittedName>
        <fullName evidence="4">Fructokinase</fullName>
    </submittedName>
</protein>
<reference evidence="4 5" key="1">
    <citation type="submission" date="2020-08" db="EMBL/GenBank/DDBJ databases">
        <title>Novel species isolated from subtropical streams in China.</title>
        <authorList>
            <person name="Lu H."/>
        </authorList>
    </citation>
    <scope>NUCLEOTIDE SEQUENCE [LARGE SCALE GENOMIC DNA]</scope>
    <source>
        <strain evidence="4 5">NL8W</strain>
    </source>
</reference>
<evidence type="ECO:0000259" key="3">
    <source>
        <dbReference type="Pfam" id="PF00294"/>
    </source>
</evidence>
<dbReference type="InterPro" id="IPR011611">
    <property type="entry name" value="PfkB_dom"/>
</dbReference>
<dbReference type="Pfam" id="PF00294">
    <property type="entry name" value="PfkB"/>
    <property type="match status" value="1"/>
</dbReference>
<proteinExistence type="predicted"/>
<evidence type="ECO:0000256" key="1">
    <source>
        <dbReference type="ARBA" id="ARBA00022679"/>
    </source>
</evidence>